<keyword evidence="8" id="KW-1185">Reference proteome</keyword>
<evidence type="ECO:0000256" key="2">
    <source>
        <dbReference type="ARBA" id="ARBA00005982"/>
    </source>
</evidence>
<dbReference type="SUPFAM" id="SSF103473">
    <property type="entry name" value="MFS general substrate transporter"/>
    <property type="match status" value="1"/>
</dbReference>
<accession>A0A3A2ZB74</accession>
<feature type="transmembrane region" description="Helical" evidence="6">
    <location>
        <begin position="212"/>
        <end position="233"/>
    </location>
</feature>
<feature type="transmembrane region" description="Helical" evidence="6">
    <location>
        <begin position="254"/>
        <end position="274"/>
    </location>
</feature>
<feature type="transmembrane region" description="Helical" evidence="6">
    <location>
        <begin position="280"/>
        <end position="300"/>
    </location>
</feature>
<comment type="similarity">
    <text evidence="2">Belongs to the major facilitator superfamily. Proton-dependent oligopeptide transporter (POT/PTR) (TC 2.A.17) family.</text>
</comment>
<sequence length="331" mass="37414">MERDIGFWSAYVLCLCMFVVGTTILVLGRKIYVDRPPSGTIVADAFRVIGIMIRERNTNAAKPSWIAENGRNRTVRWDDQFVEEVKRSLIACKVFLIYPVFWVCYNQFSTNFVSQALQMRGHGIPNDLMQNFDPIAIIVFIPILDFVVFPLLRKCHIRFKPISRISFGFWVMSLAMMYGAIIQHVIYTRPPCYGQPLCDASKVNGEKQGNDIHIAIQAPAYVLIGTAEIFASATGYEYAYTKAPPRMKSFVQSLFLLTTAFGSAIGEAFVPALFDPAIMWVYVGLTIGSFVSGCIVWLLFHKLNDKEDEMNYIEHDVVARPDNNTEGETKA</sequence>
<comment type="subcellular location">
    <subcellularLocation>
        <location evidence="1">Membrane</location>
        <topology evidence="1">Multi-pass membrane protein</topology>
    </subcellularLocation>
</comment>
<proteinExistence type="inferred from homology"/>
<keyword evidence="3 6" id="KW-0812">Transmembrane</keyword>
<organism evidence="7 8">
    <name type="scientific">Aspergillus sclerotialis</name>
    <dbReference type="NCBI Taxonomy" id="2070753"/>
    <lineage>
        <taxon>Eukaryota</taxon>
        <taxon>Fungi</taxon>
        <taxon>Dikarya</taxon>
        <taxon>Ascomycota</taxon>
        <taxon>Pezizomycotina</taxon>
        <taxon>Eurotiomycetes</taxon>
        <taxon>Eurotiomycetidae</taxon>
        <taxon>Eurotiales</taxon>
        <taxon>Aspergillaceae</taxon>
        <taxon>Aspergillus</taxon>
        <taxon>Aspergillus subgen. Polypaecilum</taxon>
    </lineage>
</organism>
<feature type="transmembrane region" description="Helical" evidence="6">
    <location>
        <begin position="90"/>
        <end position="108"/>
    </location>
</feature>
<feature type="transmembrane region" description="Helical" evidence="6">
    <location>
        <begin position="135"/>
        <end position="153"/>
    </location>
</feature>
<reference evidence="8" key="1">
    <citation type="submission" date="2017-02" db="EMBL/GenBank/DDBJ databases">
        <authorList>
            <person name="Tafer H."/>
            <person name="Lopandic K."/>
        </authorList>
    </citation>
    <scope>NUCLEOTIDE SEQUENCE [LARGE SCALE GENOMIC DNA]</scope>
    <source>
        <strain evidence="8">CBS 366.77</strain>
    </source>
</reference>
<dbReference type="Pfam" id="PF00854">
    <property type="entry name" value="PTR2"/>
    <property type="match status" value="1"/>
</dbReference>
<feature type="transmembrane region" description="Helical" evidence="6">
    <location>
        <begin position="165"/>
        <end position="187"/>
    </location>
</feature>
<comment type="caution">
    <text evidence="7">The sequence shown here is derived from an EMBL/GenBank/DDBJ whole genome shotgun (WGS) entry which is preliminary data.</text>
</comment>
<evidence type="ECO:0000256" key="3">
    <source>
        <dbReference type="ARBA" id="ARBA00022692"/>
    </source>
</evidence>
<evidence type="ECO:0000256" key="5">
    <source>
        <dbReference type="ARBA" id="ARBA00023136"/>
    </source>
</evidence>
<dbReference type="InterPro" id="IPR000109">
    <property type="entry name" value="POT_fam"/>
</dbReference>
<dbReference type="GO" id="GO:0016020">
    <property type="term" value="C:membrane"/>
    <property type="evidence" value="ECO:0007669"/>
    <property type="project" value="UniProtKB-SubCell"/>
</dbReference>
<gene>
    <name evidence="7" type="ORF">PHISCL_09130</name>
</gene>
<feature type="transmembrane region" description="Helical" evidence="6">
    <location>
        <begin position="6"/>
        <end position="27"/>
    </location>
</feature>
<keyword evidence="4 6" id="KW-1133">Transmembrane helix</keyword>
<dbReference type="AlphaFoldDB" id="A0A3A2ZB74"/>
<dbReference type="OrthoDB" id="8904098at2759"/>
<evidence type="ECO:0000256" key="4">
    <source>
        <dbReference type="ARBA" id="ARBA00022989"/>
    </source>
</evidence>
<dbReference type="EMBL" id="MVGC01000535">
    <property type="protein sequence ID" value="RJE18537.1"/>
    <property type="molecule type" value="Genomic_DNA"/>
</dbReference>
<evidence type="ECO:0000313" key="7">
    <source>
        <dbReference type="EMBL" id="RJE18537.1"/>
    </source>
</evidence>
<evidence type="ECO:0000313" key="8">
    <source>
        <dbReference type="Proteomes" id="UP000266188"/>
    </source>
</evidence>
<dbReference type="InterPro" id="IPR036259">
    <property type="entry name" value="MFS_trans_sf"/>
</dbReference>
<dbReference type="PANTHER" id="PTHR11654">
    <property type="entry name" value="OLIGOPEPTIDE TRANSPORTER-RELATED"/>
    <property type="match status" value="1"/>
</dbReference>
<name>A0A3A2ZB74_9EURO</name>
<evidence type="ECO:0000256" key="6">
    <source>
        <dbReference type="SAM" id="Phobius"/>
    </source>
</evidence>
<keyword evidence="5 6" id="KW-0472">Membrane</keyword>
<dbReference type="Gene3D" id="1.20.1250.20">
    <property type="entry name" value="MFS general substrate transporter like domains"/>
    <property type="match status" value="1"/>
</dbReference>
<protein>
    <submittedName>
        <fullName evidence="7">Peptide transporter</fullName>
    </submittedName>
</protein>
<dbReference type="Proteomes" id="UP000266188">
    <property type="component" value="Unassembled WGS sequence"/>
</dbReference>
<dbReference type="STRING" id="2070753.A0A3A2ZB74"/>
<evidence type="ECO:0000256" key="1">
    <source>
        <dbReference type="ARBA" id="ARBA00004141"/>
    </source>
</evidence>
<dbReference type="GO" id="GO:0022857">
    <property type="term" value="F:transmembrane transporter activity"/>
    <property type="evidence" value="ECO:0007669"/>
    <property type="project" value="InterPro"/>
</dbReference>